<dbReference type="Pfam" id="PF09851">
    <property type="entry name" value="SHOCT"/>
    <property type="match status" value="1"/>
</dbReference>
<dbReference type="Proteomes" id="UP000536262">
    <property type="component" value="Unassembled WGS sequence"/>
</dbReference>
<feature type="region of interest" description="Disordered" evidence="1">
    <location>
        <begin position="1"/>
        <end position="20"/>
    </location>
</feature>
<evidence type="ECO:0000313" key="3">
    <source>
        <dbReference type="EMBL" id="MBB6356333.1"/>
    </source>
</evidence>
<keyword evidence="4" id="KW-1185">Reference proteome</keyword>
<sequence>MAVHITNDLHGSNGGESGLDLVANDVVPVRLVSGSPAPQTPPPLPGSSPVHDDALARLERLKKLLDEGVIDREQFERLRNQIV</sequence>
<dbReference type="EMBL" id="JACHOU010000013">
    <property type="protein sequence ID" value="MBB6356333.1"/>
    <property type="molecule type" value="Genomic_DNA"/>
</dbReference>
<dbReference type="InterPro" id="IPR018649">
    <property type="entry name" value="SHOCT"/>
</dbReference>
<protein>
    <recommendedName>
        <fullName evidence="2">SHOCT domain-containing protein</fullName>
    </recommendedName>
</protein>
<feature type="region of interest" description="Disordered" evidence="1">
    <location>
        <begin position="32"/>
        <end position="51"/>
    </location>
</feature>
<gene>
    <name evidence="3" type="ORF">GGR00_004141</name>
</gene>
<evidence type="ECO:0000259" key="2">
    <source>
        <dbReference type="Pfam" id="PF09851"/>
    </source>
</evidence>
<proteinExistence type="predicted"/>
<accession>A0A7X0FB95</accession>
<name>A0A7X0FB95_9HYPH</name>
<evidence type="ECO:0000313" key="4">
    <source>
        <dbReference type="Proteomes" id="UP000536262"/>
    </source>
</evidence>
<dbReference type="AlphaFoldDB" id="A0A7X0FB95"/>
<comment type="caution">
    <text evidence="3">The sequence shown here is derived from an EMBL/GenBank/DDBJ whole genome shotgun (WGS) entry which is preliminary data.</text>
</comment>
<feature type="domain" description="SHOCT" evidence="2">
    <location>
        <begin position="56"/>
        <end position="82"/>
    </location>
</feature>
<evidence type="ECO:0000256" key="1">
    <source>
        <dbReference type="SAM" id="MobiDB-lite"/>
    </source>
</evidence>
<reference evidence="3 4" key="1">
    <citation type="submission" date="2020-08" db="EMBL/GenBank/DDBJ databases">
        <title>Genomic Encyclopedia of Type Strains, Phase IV (KMG-IV): sequencing the most valuable type-strain genomes for metagenomic binning, comparative biology and taxonomic classification.</title>
        <authorList>
            <person name="Goeker M."/>
        </authorList>
    </citation>
    <scope>NUCLEOTIDE SEQUENCE [LARGE SCALE GENOMIC DNA]</scope>
    <source>
        <strain evidence="3 4">DSM 7051</strain>
    </source>
</reference>
<dbReference type="RefSeq" id="WP_184700697.1">
    <property type="nucleotide sequence ID" value="NZ_BAABEG010000001.1"/>
</dbReference>
<organism evidence="3 4">
    <name type="scientific">Aminobacter aganoensis</name>
    <dbReference type="NCBI Taxonomy" id="83264"/>
    <lineage>
        <taxon>Bacteria</taxon>
        <taxon>Pseudomonadati</taxon>
        <taxon>Pseudomonadota</taxon>
        <taxon>Alphaproteobacteria</taxon>
        <taxon>Hyphomicrobiales</taxon>
        <taxon>Phyllobacteriaceae</taxon>
        <taxon>Aminobacter</taxon>
    </lineage>
</organism>